<dbReference type="InterPro" id="IPR036163">
    <property type="entry name" value="HMA_dom_sf"/>
</dbReference>
<feature type="region of interest" description="Disordered" evidence="6">
    <location>
        <begin position="99"/>
        <end position="193"/>
    </location>
</feature>
<dbReference type="SUPFAM" id="SSF55008">
    <property type="entry name" value="HMA, heavy metal-associated domain"/>
    <property type="match status" value="1"/>
</dbReference>
<dbReference type="PROSITE" id="PS50846">
    <property type="entry name" value="HMA_2"/>
    <property type="match status" value="1"/>
</dbReference>
<dbReference type="GO" id="GO:0009626">
    <property type="term" value="P:plant-type hypersensitive response"/>
    <property type="evidence" value="ECO:0007669"/>
    <property type="project" value="UniProtKB-KW"/>
</dbReference>
<feature type="compositionally biased region" description="Basic and acidic residues" evidence="6">
    <location>
        <begin position="113"/>
        <end position="132"/>
    </location>
</feature>
<evidence type="ECO:0000259" key="7">
    <source>
        <dbReference type="PROSITE" id="PS50846"/>
    </source>
</evidence>
<gene>
    <name evidence="8" type="ORF">POM88_005227</name>
</gene>
<keyword evidence="4" id="KW-0449">Lipoprotein</keyword>
<dbReference type="PANTHER" id="PTHR45868:SF47">
    <property type="entry name" value="HEAVY METAL-ASSOCIATED ISOPRENYLATED PLANT PROTEIN 42"/>
    <property type="match status" value="1"/>
</dbReference>
<evidence type="ECO:0000256" key="1">
    <source>
        <dbReference type="ARBA" id="ARBA00004170"/>
    </source>
</evidence>
<dbReference type="Pfam" id="PF00403">
    <property type="entry name" value="HMA"/>
    <property type="match status" value="1"/>
</dbReference>
<dbReference type="InterPro" id="IPR006121">
    <property type="entry name" value="HMA_dom"/>
</dbReference>
<comment type="subcellular location">
    <subcellularLocation>
        <location evidence="1">Membrane</location>
        <topology evidence="1">Peripheral membrane protein</topology>
    </subcellularLocation>
</comment>
<evidence type="ECO:0000256" key="4">
    <source>
        <dbReference type="ARBA" id="ARBA00023289"/>
    </source>
</evidence>
<keyword evidence="2" id="KW-0488">Methylation</keyword>
<keyword evidence="9" id="KW-1185">Reference proteome</keyword>
<keyword evidence="4" id="KW-0636">Prenylation</keyword>
<comment type="similarity">
    <text evidence="5">Belongs to the HIPP family.</text>
</comment>
<organism evidence="8 9">
    <name type="scientific">Heracleum sosnowskyi</name>
    <dbReference type="NCBI Taxonomy" id="360622"/>
    <lineage>
        <taxon>Eukaryota</taxon>
        <taxon>Viridiplantae</taxon>
        <taxon>Streptophyta</taxon>
        <taxon>Embryophyta</taxon>
        <taxon>Tracheophyta</taxon>
        <taxon>Spermatophyta</taxon>
        <taxon>Magnoliopsida</taxon>
        <taxon>eudicotyledons</taxon>
        <taxon>Gunneridae</taxon>
        <taxon>Pentapetalae</taxon>
        <taxon>asterids</taxon>
        <taxon>campanulids</taxon>
        <taxon>Apiales</taxon>
        <taxon>Apiaceae</taxon>
        <taxon>Apioideae</taxon>
        <taxon>apioid superclade</taxon>
        <taxon>Tordylieae</taxon>
        <taxon>Tordyliinae</taxon>
        <taxon>Heracleum</taxon>
    </lineage>
</organism>
<evidence type="ECO:0000256" key="5">
    <source>
        <dbReference type="ARBA" id="ARBA00024045"/>
    </source>
</evidence>
<dbReference type="Gene3D" id="3.30.70.100">
    <property type="match status" value="1"/>
</dbReference>
<dbReference type="EMBL" id="JAUIZM010000001">
    <property type="protein sequence ID" value="KAK1405622.1"/>
    <property type="molecule type" value="Genomic_DNA"/>
</dbReference>
<evidence type="ECO:0000313" key="8">
    <source>
        <dbReference type="EMBL" id="KAK1405622.1"/>
    </source>
</evidence>
<accession>A0AAD8JJH7</accession>
<evidence type="ECO:0000256" key="2">
    <source>
        <dbReference type="ARBA" id="ARBA00022481"/>
    </source>
</evidence>
<dbReference type="GO" id="GO:0016020">
    <property type="term" value="C:membrane"/>
    <property type="evidence" value="ECO:0007669"/>
    <property type="project" value="UniProtKB-SubCell"/>
</dbReference>
<comment type="caution">
    <text evidence="8">The sequence shown here is derived from an EMBL/GenBank/DDBJ whole genome shotgun (WGS) entry which is preliminary data.</text>
</comment>
<reference evidence="8" key="2">
    <citation type="submission" date="2023-05" db="EMBL/GenBank/DDBJ databases">
        <authorList>
            <person name="Schelkunov M.I."/>
        </authorList>
    </citation>
    <scope>NUCLEOTIDE SEQUENCE</scope>
    <source>
        <strain evidence="8">Hsosn_3</strain>
        <tissue evidence="8">Leaf</tissue>
    </source>
</reference>
<feature type="domain" description="HMA" evidence="7">
    <location>
        <begin position="19"/>
        <end position="83"/>
    </location>
</feature>
<dbReference type="GO" id="GO:0046872">
    <property type="term" value="F:metal ion binding"/>
    <property type="evidence" value="ECO:0007669"/>
    <property type="project" value="UniProtKB-KW"/>
</dbReference>
<evidence type="ECO:0000256" key="3">
    <source>
        <dbReference type="ARBA" id="ARBA00022723"/>
    </source>
</evidence>
<protein>
    <recommendedName>
        <fullName evidence="7">HMA domain-containing protein</fullName>
    </recommendedName>
</protein>
<sequence>MADVHQNFNSRRDFSSHSYQVCVFKIQINCCEDCPKKLKTILQALSGVDFVEIDARQNKATVKGTIDSREIIKEVESLGKTAEIMYEGKEPKVELIEEHEEEENALPNHSFRHKDSSFHHRNSSDPHNDSSCRAHGRGNRHVPEKHDGRSNRHVQEKHDDRGNRHVPEKHDGRGNRHVQEKHENSERNAYSRTEYPKHICMNQYCTSHKRVTSDKKSEPNTNNGAASYTPLYLGGPPPMLNPFDSPLFGPPPPLVPSPFGQYSNGHGYHSNGHRHGCSVIKPLGVSAFCFCSACNILASSELLCLSLNFCCTASLVVRNLQQESDSQAIEIVRAQVSVADYSEVLLMVSAEVDSRCMKLSIPGAACIWRGSGIRIITGYYWRKVYSPHSVNQEKQESLTVVNA</sequence>
<reference evidence="8" key="1">
    <citation type="submission" date="2023-02" db="EMBL/GenBank/DDBJ databases">
        <title>Genome of toxic invasive species Heracleum sosnowskyi carries increased number of genes despite the absence of recent whole-genome duplications.</title>
        <authorList>
            <person name="Schelkunov M."/>
            <person name="Shtratnikova V."/>
            <person name="Makarenko M."/>
            <person name="Klepikova A."/>
            <person name="Omelchenko D."/>
            <person name="Novikova G."/>
            <person name="Obukhova E."/>
            <person name="Bogdanov V."/>
            <person name="Penin A."/>
            <person name="Logacheva M."/>
        </authorList>
    </citation>
    <scope>NUCLEOTIDE SEQUENCE</scope>
    <source>
        <strain evidence="8">Hsosn_3</strain>
        <tissue evidence="8">Leaf</tissue>
    </source>
</reference>
<keyword evidence="3" id="KW-0479">Metal-binding</keyword>
<dbReference type="AlphaFoldDB" id="A0AAD8JJH7"/>
<feature type="compositionally biased region" description="Basic and acidic residues" evidence="6">
    <location>
        <begin position="141"/>
        <end position="186"/>
    </location>
</feature>
<evidence type="ECO:0000256" key="6">
    <source>
        <dbReference type="SAM" id="MobiDB-lite"/>
    </source>
</evidence>
<dbReference type="PANTHER" id="PTHR45868">
    <property type="entry name" value="HEAVY METAL-ASSOCIATED ISOPRENYLATED PLANT PROTEIN 33-RELATED"/>
    <property type="match status" value="1"/>
</dbReference>
<evidence type="ECO:0000313" key="9">
    <source>
        <dbReference type="Proteomes" id="UP001237642"/>
    </source>
</evidence>
<name>A0AAD8JJH7_9APIA</name>
<proteinExistence type="inferred from homology"/>
<dbReference type="Proteomes" id="UP001237642">
    <property type="component" value="Unassembled WGS sequence"/>
</dbReference>